<dbReference type="RefSeq" id="WP_251800408.1">
    <property type="nucleotide sequence ID" value="NZ_JAMQOL010000034.1"/>
</dbReference>
<gene>
    <name evidence="1" type="ORF">LXN57_23880</name>
</gene>
<name>A0ABT0Y3K2_9ACTN</name>
<organism evidence="1 2">
    <name type="scientific">Paractinoplanes hotanensis</name>
    <dbReference type="NCBI Taxonomy" id="2906497"/>
    <lineage>
        <taxon>Bacteria</taxon>
        <taxon>Bacillati</taxon>
        <taxon>Actinomycetota</taxon>
        <taxon>Actinomycetes</taxon>
        <taxon>Micromonosporales</taxon>
        <taxon>Micromonosporaceae</taxon>
        <taxon>Paractinoplanes</taxon>
    </lineage>
</organism>
<dbReference type="EMBL" id="JAMQOL010000034">
    <property type="protein sequence ID" value="MCM4080623.1"/>
    <property type="molecule type" value="Genomic_DNA"/>
</dbReference>
<protein>
    <recommendedName>
        <fullName evidence="3">AAA+ ATPase domain-containing protein</fullName>
    </recommendedName>
</protein>
<comment type="caution">
    <text evidence="1">The sequence shown here is derived from an EMBL/GenBank/DDBJ whole genome shotgun (WGS) entry which is preliminary data.</text>
</comment>
<dbReference type="SUPFAM" id="SSF52540">
    <property type="entry name" value="P-loop containing nucleoside triphosphate hydrolases"/>
    <property type="match status" value="1"/>
</dbReference>
<accession>A0ABT0Y3K2</accession>
<proteinExistence type="predicted"/>
<evidence type="ECO:0000313" key="2">
    <source>
        <dbReference type="Proteomes" id="UP001523216"/>
    </source>
</evidence>
<sequence length="866" mass="92891">MGGTDTIRGIAFQLAQTLSDVLDFLVAGDAVAVVVEGAQDVVDYEFLGGDGQRVAVRQAKTRREPGTWGASELAKILCSWGDLADAADADFAFVTDASLNQSGQKLLDLIRAMRDKPDEGFLRQSAQALVKGGLRLPALDVVRRIQILTRMGDADRILAVAESRVLSLLSRGRLATLDDATNAVNALYRHMFVVGGSVELSRRTISRPQVLAALGIDDRWLAGGLSWSTAVAEKYRSVMAEPGRRAHGFVPLGLKSVAATPLVLRLLGPSAASDASVNAVVRCEILLDQRRAVLVGATGQGKTSTLIHLSAVAAEMGRFPVVLNAAGHVSGALPRRIKQEVEVRLGQILTAGALDSILLDPALMLFIDGVSEVDDDTREALREDLGRITAQRNLRIIATGRDLNLTIATTAAGQQPEAYRLADLDGAARRQLAKANGCSDQTVGLIEDRLGDAAGNPMLFLMALSVSAEGVPETRAAVYDQFMRGIAFRAGRNHDDVRIDALGAAWATSIGRGQRTADHYMWRVALANTLERVGQVPSGCGAVDPLDALDFIQSTGLLVRLDPDSGLAPMHDSVADYLAARAIHRKQADLPVVFGEGYDETLLFLVEMSGLSNEVAIRLAQESPLLAVRIASLRHSCGEAHPEIVSRILTALTDECSGLQASELVSAAFRLCTSRRFTGVVFAGVGRGTVDEATFTALAVDHPALVMPPNTGSLQLAIRLWSEVIRRKHQPAHRVFQPAPPADPPVAVELLTAYLSELAAERHRLVTTTLPYCIREKVLIAMGPAGMVAYIGDREPGWLGGVELPVLYRPASEIHVERSGRWPAAGLDEFGTGYLSRIMREHPTIQAARDIAGVLNALTDNHWPES</sequence>
<keyword evidence="2" id="KW-1185">Reference proteome</keyword>
<evidence type="ECO:0000313" key="1">
    <source>
        <dbReference type="EMBL" id="MCM4080623.1"/>
    </source>
</evidence>
<dbReference type="InterPro" id="IPR027417">
    <property type="entry name" value="P-loop_NTPase"/>
</dbReference>
<evidence type="ECO:0008006" key="3">
    <source>
        <dbReference type="Google" id="ProtNLM"/>
    </source>
</evidence>
<reference evidence="1 2" key="1">
    <citation type="submission" date="2022-06" db="EMBL/GenBank/DDBJ databases">
        <title>Actinoplanes abujensis sp. nov., isolated from Nigerian arid soil.</title>
        <authorList>
            <person name="Ding P."/>
        </authorList>
    </citation>
    <scope>NUCLEOTIDE SEQUENCE [LARGE SCALE GENOMIC DNA]</scope>
    <source>
        <strain evidence="2">TRM88002</strain>
    </source>
</reference>
<dbReference type="Proteomes" id="UP001523216">
    <property type="component" value="Unassembled WGS sequence"/>
</dbReference>